<organism evidence="1 2">
    <name type="scientific">Leptospira borgpetersenii serovar Hardjo-bovis str. Sponselee</name>
    <dbReference type="NCBI Taxonomy" id="1303729"/>
    <lineage>
        <taxon>Bacteria</taxon>
        <taxon>Pseudomonadati</taxon>
        <taxon>Spirochaetota</taxon>
        <taxon>Spirochaetia</taxon>
        <taxon>Leptospirales</taxon>
        <taxon>Leptospiraceae</taxon>
        <taxon>Leptospira</taxon>
    </lineage>
</organism>
<evidence type="ECO:0000313" key="1">
    <source>
        <dbReference type="EMBL" id="EMJ77634.1"/>
    </source>
</evidence>
<name>M6BDM5_LEPBO</name>
<protein>
    <submittedName>
        <fullName evidence="1">Uncharacterized protein</fullName>
    </submittedName>
</protein>
<comment type="caution">
    <text evidence="1">The sequence shown here is derived from an EMBL/GenBank/DDBJ whole genome shotgun (WGS) entry which is preliminary data.</text>
</comment>
<dbReference type="PATRIC" id="fig|1218567.3.peg.4242"/>
<proteinExistence type="predicted"/>
<dbReference type="Proteomes" id="UP000011873">
    <property type="component" value="Unassembled WGS sequence"/>
</dbReference>
<accession>M6BDM5</accession>
<dbReference type="EMBL" id="ANMU01000179">
    <property type="protein sequence ID" value="EMJ77634.1"/>
    <property type="molecule type" value="Genomic_DNA"/>
</dbReference>
<evidence type="ECO:0000313" key="2">
    <source>
        <dbReference type="Proteomes" id="UP000011873"/>
    </source>
</evidence>
<dbReference type="AlphaFoldDB" id="M6BDM5"/>
<sequence>MDVHKETISIAYLTSNSKEIRERTTNKIGGRAGQEIHQKTKIGMERNILLLRGKSNRLSILQIFKVFESELHICSTW</sequence>
<reference evidence="1 2" key="1">
    <citation type="submission" date="2013-01" db="EMBL/GenBank/DDBJ databases">
        <authorList>
            <person name="Harkins D.M."/>
            <person name="Durkin A.S."/>
            <person name="Brinkac L.M."/>
            <person name="Haft D.H."/>
            <person name="Selengut J.D."/>
            <person name="Sanka R."/>
            <person name="DePew J."/>
            <person name="Purushe J."/>
            <person name="Galloway R.L."/>
            <person name="Vinetz J.M."/>
            <person name="Sutton G.G."/>
            <person name="Nierman W.C."/>
            <person name="Fouts D.E."/>
        </authorList>
    </citation>
    <scope>NUCLEOTIDE SEQUENCE [LARGE SCALE GENOMIC DNA]</scope>
    <source>
        <strain evidence="1 2">Sponselee CDC</strain>
    </source>
</reference>
<gene>
    <name evidence="1" type="ORF">LEP1GSC016_1647</name>
</gene>